<dbReference type="PANTHER" id="PTHR40114:SF1">
    <property type="entry name" value="SLR0698 PROTEIN"/>
    <property type="match status" value="1"/>
</dbReference>
<name>K9WIZ9_9CYAN</name>
<evidence type="ECO:0000259" key="2">
    <source>
        <dbReference type="PROSITE" id="PS51707"/>
    </source>
</evidence>
<dbReference type="AlphaFoldDB" id="K9WIZ9"/>
<keyword evidence="4" id="KW-1185">Reference proteome</keyword>
<dbReference type="PIRSF" id="PIRSF016487">
    <property type="entry name" value="CYTH_UCP016487"/>
    <property type="match status" value="1"/>
</dbReference>
<feature type="domain" description="CYTH" evidence="2">
    <location>
        <begin position="17"/>
        <end position="163"/>
    </location>
</feature>
<dbReference type="InterPro" id="IPR012042">
    <property type="entry name" value="NeuTTM/CthTTM-like"/>
</dbReference>
<dbReference type="Pfam" id="PF01928">
    <property type="entry name" value="CYTH"/>
    <property type="match status" value="1"/>
</dbReference>
<evidence type="ECO:0000313" key="3">
    <source>
        <dbReference type="EMBL" id="AFZ19502.1"/>
    </source>
</evidence>
<sequence>MSCPFFLSLQPSTAHMATEIERKFLVKGDQWRSLATGIGYCQGYLSTKKGCTVRVRLVGNQGYLTIKGLTQGCSRAEYEYSIPADDAQEMLDNLCEAPVIDKTRYKIEYAGLIWEVDEFAGENQGLIIAEVELIDENQSIELPEWIGKEVSDDPRYFNANLVQYPYRQWSENS</sequence>
<reference evidence="3 4" key="1">
    <citation type="submission" date="2012-06" db="EMBL/GenBank/DDBJ databases">
        <title>Finished chromosome of genome of Microcoleus sp. PCC 7113.</title>
        <authorList>
            <consortium name="US DOE Joint Genome Institute"/>
            <person name="Gugger M."/>
            <person name="Coursin T."/>
            <person name="Rippka R."/>
            <person name="Tandeau De Marsac N."/>
            <person name="Huntemann M."/>
            <person name="Wei C.-L."/>
            <person name="Han J."/>
            <person name="Detter J.C."/>
            <person name="Han C."/>
            <person name="Tapia R."/>
            <person name="Chen A."/>
            <person name="Kyrpides N."/>
            <person name="Mavromatis K."/>
            <person name="Markowitz V."/>
            <person name="Szeto E."/>
            <person name="Ivanova N."/>
            <person name="Pagani I."/>
            <person name="Pati A."/>
            <person name="Goodwin L."/>
            <person name="Nordberg H.P."/>
            <person name="Cantor M.N."/>
            <person name="Hua S.X."/>
            <person name="Woyke T."/>
            <person name="Kerfeld C.A."/>
        </authorList>
    </citation>
    <scope>NUCLEOTIDE SEQUENCE [LARGE SCALE GENOMIC DNA]</scope>
    <source>
        <strain evidence="3 4">PCC 7113</strain>
    </source>
</reference>
<feature type="active site" description="Proton acceptor" evidence="1">
    <location>
        <position position="44"/>
    </location>
</feature>
<dbReference type="SUPFAM" id="SSF55154">
    <property type="entry name" value="CYTH-like phosphatases"/>
    <property type="match status" value="1"/>
</dbReference>
<protein>
    <recommendedName>
        <fullName evidence="2">CYTH domain-containing protein</fullName>
    </recommendedName>
</protein>
<dbReference type="SMART" id="SM01118">
    <property type="entry name" value="CYTH"/>
    <property type="match status" value="1"/>
</dbReference>
<dbReference type="PROSITE" id="PS51707">
    <property type="entry name" value="CYTH"/>
    <property type="match status" value="1"/>
</dbReference>
<dbReference type="CDD" id="cd07891">
    <property type="entry name" value="CYTH-like_CthTTM-like_1"/>
    <property type="match status" value="1"/>
</dbReference>
<dbReference type="Gene3D" id="2.40.320.10">
    <property type="entry name" value="Hypothetical Protein Pfu-838710-001"/>
    <property type="match status" value="1"/>
</dbReference>
<dbReference type="HOGENOM" id="CLU_109545_1_0_3"/>
<dbReference type="InterPro" id="IPR023577">
    <property type="entry name" value="CYTH_domain"/>
</dbReference>
<dbReference type="PATRIC" id="fig|1173027.3.peg.4165"/>
<evidence type="ECO:0000313" key="4">
    <source>
        <dbReference type="Proteomes" id="UP000010471"/>
    </source>
</evidence>
<organism evidence="3 4">
    <name type="scientific">Allocoleopsis franciscana PCC 7113</name>
    <dbReference type="NCBI Taxonomy" id="1173027"/>
    <lineage>
        <taxon>Bacteria</taxon>
        <taxon>Bacillati</taxon>
        <taxon>Cyanobacteriota</taxon>
        <taxon>Cyanophyceae</taxon>
        <taxon>Coleofasciculales</taxon>
        <taxon>Coleofasciculaceae</taxon>
        <taxon>Allocoleopsis</taxon>
        <taxon>Allocoleopsis franciscana</taxon>
    </lineage>
</organism>
<proteinExistence type="predicted"/>
<dbReference type="eggNOG" id="COG2954">
    <property type="taxonomic scope" value="Bacteria"/>
</dbReference>
<dbReference type="STRING" id="1173027.Mic7113_3784"/>
<dbReference type="InterPro" id="IPR033469">
    <property type="entry name" value="CYTH-like_dom_sf"/>
</dbReference>
<dbReference type="Proteomes" id="UP000010471">
    <property type="component" value="Chromosome"/>
</dbReference>
<gene>
    <name evidence="3" type="ORF">Mic7113_3784</name>
</gene>
<dbReference type="KEGG" id="mic:Mic7113_3784"/>
<dbReference type="PANTHER" id="PTHR40114">
    <property type="entry name" value="SLR0698 PROTEIN"/>
    <property type="match status" value="1"/>
</dbReference>
<dbReference type="EMBL" id="CP003630">
    <property type="protein sequence ID" value="AFZ19502.1"/>
    <property type="molecule type" value="Genomic_DNA"/>
</dbReference>
<evidence type="ECO:0000256" key="1">
    <source>
        <dbReference type="PIRSR" id="PIRSR016487-1"/>
    </source>
</evidence>
<accession>K9WIZ9</accession>